<feature type="compositionally biased region" description="Basic and acidic residues" evidence="1">
    <location>
        <begin position="1"/>
        <end position="12"/>
    </location>
</feature>
<comment type="caution">
    <text evidence="2">The sequence shown here is derived from an EMBL/GenBank/DDBJ whole genome shotgun (WGS) entry which is preliminary data.</text>
</comment>
<evidence type="ECO:0000256" key="1">
    <source>
        <dbReference type="SAM" id="MobiDB-lite"/>
    </source>
</evidence>
<name>A0ABV3K2X9_STRON</name>
<sequence length="466" mass="52299">MRDDWEHAHTDFTRPAQRPAPASLAESESDWRRYLEGSTPNGWLIQHSAMAEALISGRPMYLLHTTKDITAIRTSGELHVSTGCLVGALYCSPLVRQRKGLRPHNLGAYLMQTKPNTTPMIFEVTPDAPIPTKGVDYLHLGAIHLRTYVRYQSFLTPAENDQLDRALLAGLRAAAVFFDTALRNAAGRATAAPEFIDQLAAAVPAVPFLGYLYFEVLSEYLMLHSTTPETKSCAQAGELNNWLYKRIAFAAVDGMHDLFDLARFNPRHQQLVQLIDGMEPSLAPRVAEYVRRRLSHLFARTALHPSQDTASVTFQGSDLSTLWQVAPGLIGQMIFREIRYLPRYQQLYHCFEKAKALEAWDYWNHEGIPTPFNGILPKGEIGIHPVYPRSAIRAWTAKQDSKGFLHPAQEVSAVFTPHLASWWAPPRHRGRKTTANPRTTMDREAPSLGPAHRSSIKGISAWPRNP</sequence>
<gene>
    <name evidence="2" type="ORF">AB0L16_24260</name>
</gene>
<keyword evidence="3" id="KW-1185">Reference proteome</keyword>
<dbReference type="Proteomes" id="UP001552594">
    <property type="component" value="Unassembled WGS sequence"/>
</dbReference>
<evidence type="ECO:0000313" key="3">
    <source>
        <dbReference type="Proteomes" id="UP001552594"/>
    </source>
</evidence>
<dbReference type="RefSeq" id="WP_109283367.1">
    <property type="nucleotide sequence ID" value="NZ_JBFAUK010000021.1"/>
</dbReference>
<evidence type="ECO:0000313" key="2">
    <source>
        <dbReference type="EMBL" id="MEV5509511.1"/>
    </source>
</evidence>
<feature type="region of interest" description="Disordered" evidence="1">
    <location>
        <begin position="1"/>
        <end position="25"/>
    </location>
</feature>
<proteinExistence type="predicted"/>
<protein>
    <submittedName>
        <fullName evidence="2">Uncharacterized protein</fullName>
    </submittedName>
</protein>
<feature type="region of interest" description="Disordered" evidence="1">
    <location>
        <begin position="425"/>
        <end position="466"/>
    </location>
</feature>
<reference evidence="2 3" key="1">
    <citation type="submission" date="2024-06" db="EMBL/GenBank/DDBJ databases">
        <title>The Natural Products Discovery Center: Release of the First 8490 Sequenced Strains for Exploring Actinobacteria Biosynthetic Diversity.</title>
        <authorList>
            <person name="Kalkreuter E."/>
            <person name="Kautsar S.A."/>
            <person name="Yang D."/>
            <person name="Bader C.D."/>
            <person name="Teijaro C.N."/>
            <person name="Fluegel L."/>
            <person name="Davis C.M."/>
            <person name="Simpson J.R."/>
            <person name="Lauterbach L."/>
            <person name="Steele A.D."/>
            <person name="Gui C."/>
            <person name="Meng S."/>
            <person name="Li G."/>
            <person name="Viehrig K."/>
            <person name="Ye F."/>
            <person name="Su P."/>
            <person name="Kiefer A.F."/>
            <person name="Nichols A."/>
            <person name="Cepeda A.J."/>
            <person name="Yan W."/>
            <person name="Fan B."/>
            <person name="Jiang Y."/>
            <person name="Adhikari A."/>
            <person name="Zheng C.-J."/>
            <person name="Schuster L."/>
            <person name="Cowan T.M."/>
            <person name="Smanski M.J."/>
            <person name="Chevrette M.G."/>
            <person name="De Carvalho L.P.S."/>
            <person name="Shen B."/>
        </authorList>
    </citation>
    <scope>NUCLEOTIDE SEQUENCE [LARGE SCALE GENOMIC DNA]</scope>
    <source>
        <strain evidence="2 3">NPDC052347</strain>
    </source>
</reference>
<organism evidence="2 3">
    <name type="scientific">Streptomyces orinoci</name>
    <name type="common">Streptoverticillium orinoci</name>
    <dbReference type="NCBI Taxonomy" id="67339"/>
    <lineage>
        <taxon>Bacteria</taxon>
        <taxon>Bacillati</taxon>
        <taxon>Actinomycetota</taxon>
        <taxon>Actinomycetes</taxon>
        <taxon>Kitasatosporales</taxon>
        <taxon>Streptomycetaceae</taxon>
        <taxon>Streptomyces</taxon>
    </lineage>
</organism>
<dbReference type="EMBL" id="JBFAUK010000021">
    <property type="protein sequence ID" value="MEV5509511.1"/>
    <property type="molecule type" value="Genomic_DNA"/>
</dbReference>
<accession>A0ABV3K2X9</accession>